<protein>
    <recommendedName>
        <fullName evidence="2">RNA polymerase sigma-70 region 4 domain-containing protein</fullName>
    </recommendedName>
</protein>
<evidence type="ECO:0000259" key="2">
    <source>
        <dbReference type="Pfam" id="PF04545"/>
    </source>
</evidence>
<name>A0A1E3A376_9FIRM</name>
<sequence>MELIDRKTLKSYQPNKRLIERCKKKIEEEQFRDIPVVNGKVTGSSHEFPYIEQRFSVEMEDPLEADKQRRNIDKLNKDIQKAEKEMEAVEHFIAGIPDAGDREIFTYRFIDGMKVKEVAAAVGYTHGRVSQIISKYLKD</sequence>
<organism evidence="3 4">
    <name type="scientific">Eisenbergiella tayi</name>
    <dbReference type="NCBI Taxonomy" id="1432052"/>
    <lineage>
        <taxon>Bacteria</taxon>
        <taxon>Bacillati</taxon>
        <taxon>Bacillota</taxon>
        <taxon>Clostridia</taxon>
        <taxon>Lachnospirales</taxon>
        <taxon>Lachnospiraceae</taxon>
        <taxon>Eisenbergiella</taxon>
    </lineage>
</organism>
<dbReference type="Proteomes" id="UP000094067">
    <property type="component" value="Unassembled WGS sequence"/>
</dbReference>
<dbReference type="GO" id="GO:0006352">
    <property type="term" value="P:DNA-templated transcription initiation"/>
    <property type="evidence" value="ECO:0007669"/>
    <property type="project" value="InterPro"/>
</dbReference>
<evidence type="ECO:0000313" key="3">
    <source>
        <dbReference type="EMBL" id="ODM03200.1"/>
    </source>
</evidence>
<reference evidence="3 4" key="1">
    <citation type="submission" date="2016-07" db="EMBL/GenBank/DDBJ databases">
        <title>Characterization of isolates of Eisenbergiella tayi derived from blood cultures, using whole genome sequencing.</title>
        <authorList>
            <person name="Burdz T."/>
            <person name="Wiebe D."/>
            <person name="Huynh C."/>
            <person name="Bernard K."/>
        </authorList>
    </citation>
    <scope>NUCLEOTIDE SEQUENCE [LARGE SCALE GENOMIC DNA]</scope>
    <source>
        <strain evidence="3 4">NML 110608</strain>
    </source>
</reference>
<accession>A0A1E3A376</accession>
<gene>
    <name evidence="3" type="ORF">BEI61_03994</name>
</gene>
<evidence type="ECO:0000313" key="4">
    <source>
        <dbReference type="Proteomes" id="UP000094067"/>
    </source>
</evidence>
<dbReference type="InterPro" id="IPR007630">
    <property type="entry name" value="RNA_pol_sigma70_r4"/>
</dbReference>
<dbReference type="Gene3D" id="1.10.10.10">
    <property type="entry name" value="Winged helix-like DNA-binding domain superfamily/Winged helix DNA-binding domain"/>
    <property type="match status" value="1"/>
</dbReference>
<dbReference type="SUPFAM" id="SSF88659">
    <property type="entry name" value="Sigma3 and sigma4 domains of RNA polymerase sigma factors"/>
    <property type="match status" value="1"/>
</dbReference>
<dbReference type="Pfam" id="PF04545">
    <property type="entry name" value="Sigma70_r4"/>
    <property type="match status" value="1"/>
</dbReference>
<dbReference type="EMBL" id="MCGH01000003">
    <property type="protein sequence ID" value="ODM03200.1"/>
    <property type="molecule type" value="Genomic_DNA"/>
</dbReference>
<feature type="domain" description="RNA polymerase sigma-70 region 4" evidence="2">
    <location>
        <begin position="101"/>
        <end position="135"/>
    </location>
</feature>
<dbReference type="AlphaFoldDB" id="A0A1E3A376"/>
<comment type="caution">
    <text evidence="3">The sequence shown here is derived from an EMBL/GenBank/DDBJ whole genome shotgun (WGS) entry which is preliminary data.</text>
</comment>
<feature type="coiled-coil region" evidence="1">
    <location>
        <begin position="65"/>
        <end position="92"/>
    </location>
</feature>
<dbReference type="GO" id="GO:0003700">
    <property type="term" value="F:DNA-binding transcription factor activity"/>
    <property type="evidence" value="ECO:0007669"/>
    <property type="project" value="InterPro"/>
</dbReference>
<proteinExistence type="predicted"/>
<keyword evidence="1" id="KW-0175">Coiled coil</keyword>
<evidence type="ECO:0000256" key="1">
    <source>
        <dbReference type="SAM" id="Coils"/>
    </source>
</evidence>
<dbReference type="InterPro" id="IPR013324">
    <property type="entry name" value="RNA_pol_sigma_r3/r4-like"/>
</dbReference>
<dbReference type="InterPro" id="IPR036388">
    <property type="entry name" value="WH-like_DNA-bd_sf"/>
</dbReference>